<evidence type="ECO:0000313" key="3">
    <source>
        <dbReference type="Proteomes" id="UP000219612"/>
    </source>
</evidence>
<accession>A0A285GRB1</accession>
<sequence>MTNGNDRSRWNWLLAIPVALPLATFLFNFDGPRLGGFPLFYWLQLAFVGLVVAVTTLVYRLSKRER</sequence>
<keyword evidence="1" id="KW-1133">Transmembrane helix</keyword>
<keyword evidence="1" id="KW-0472">Membrane</keyword>
<dbReference type="AlphaFoldDB" id="A0A285GRB1"/>
<gene>
    <name evidence="2" type="ORF">SAMN05421748_102449</name>
</gene>
<keyword evidence="1" id="KW-0812">Transmembrane</keyword>
<evidence type="ECO:0000313" key="2">
    <source>
        <dbReference type="EMBL" id="SNY26025.1"/>
    </source>
</evidence>
<name>A0A285GRB1_9ACTN</name>
<evidence type="ECO:0000256" key="1">
    <source>
        <dbReference type="SAM" id="Phobius"/>
    </source>
</evidence>
<reference evidence="2 3" key="1">
    <citation type="submission" date="2017-09" db="EMBL/GenBank/DDBJ databases">
        <authorList>
            <person name="Ehlers B."/>
            <person name="Leendertz F.H."/>
        </authorList>
    </citation>
    <scope>NUCLEOTIDE SEQUENCE [LARGE SCALE GENOMIC DNA]</scope>
    <source>
        <strain evidence="2 3">CGMCC 4.6857</strain>
    </source>
</reference>
<dbReference type="InterPro" id="IPR021741">
    <property type="entry name" value="DUF3311"/>
</dbReference>
<proteinExistence type="predicted"/>
<organism evidence="2 3">
    <name type="scientific">Paractinoplanes atraurantiacus</name>
    <dbReference type="NCBI Taxonomy" id="1036182"/>
    <lineage>
        <taxon>Bacteria</taxon>
        <taxon>Bacillati</taxon>
        <taxon>Actinomycetota</taxon>
        <taxon>Actinomycetes</taxon>
        <taxon>Micromonosporales</taxon>
        <taxon>Micromonosporaceae</taxon>
        <taxon>Paractinoplanes</taxon>
    </lineage>
</organism>
<feature type="transmembrane region" description="Helical" evidence="1">
    <location>
        <begin position="41"/>
        <end position="61"/>
    </location>
</feature>
<dbReference type="Pfam" id="PF11755">
    <property type="entry name" value="DUF3311"/>
    <property type="match status" value="1"/>
</dbReference>
<feature type="transmembrane region" description="Helical" evidence="1">
    <location>
        <begin position="12"/>
        <end position="29"/>
    </location>
</feature>
<dbReference type="RefSeq" id="WP_097319182.1">
    <property type="nucleotide sequence ID" value="NZ_OBDY01000002.1"/>
</dbReference>
<protein>
    <submittedName>
        <fullName evidence="2">Uncharacterized protein</fullName>
    </submittedName>
</protein>
<dbReference type="Proteomes" id="UP000219612">
    <property type="component" value="Unassembled WGS sequence"/>
</dbReference>
<dbReference type="OrthoDB" id="123261at2"/>
<dbReference type="EMBL" id="OBDY01000002">
    <property type="protein sequence ID" value="SNY26025.1"/>
    <property type="molecule type" value="Genomic_DNA"/>
</dbReference>
<keyword evidence="3" id="KW-1185">Reference proteome</keyword>